<accession>A0A8A4TI35</accession>
<reference evidence="3" key="1">
    <citation type="submission" date="2021-03" db="EMBL/GenBank/DDBJ databases">
        <title>Acanthopleuribacteraceae sp. M133.</title>
        <authorList>
            <person name="Wang G."/>
        </authorList>
    </citation>
    <scope>NUCLEOTIDE SEQUENCE</scope>
    <source>
        <strain evidence="3">M133</strain>
    </source>
</reference>
<dbReference type="InterPro" id="IPR050563">
    <property type="entry name" value="4-hydroxybenzoyl-CoA_TE"/>
</dbReference>
<keyword evidence="4" id="KW-1185">Reference proteome</keyword>
<organism evidence="3 4">
    <name type="scientific">Sulfidibacter corallicola</name>
    <dbReference type="NCBI Taxonomy" id="2818388"/>
    <lineage>
        <taxon>Bacteria</taxon>
        <taxon>Pseudomonadati</taxon>
        <taxon>Acidobacteriota</taxon>
        <taxon>Holophagae</taxon>
        <taxon>Acanthopleuribacterales</taxon>
        <taxon>Acanthopleuribacteraceae</taxon>
        <taxon>Sulfidibacter</taxon>
    </lineage>
</organism>
<gene>
    <name evidence="3" type="ORF">J3U87_28700</name>
</gene>
<dbReference type="AlphaFoldDB" id="A0A8A4TI35"/>
<sequence>MEIYEFKLVKQVDFSEADPAGILHFSNYFRYMELVEHAFYRKLGISGFMQKKKQNYGWPRVHAKMDYLAPLAYEDQVEIHLLVAEKHKKAMDYLFYFRRLPDRKLVAKGHLTVVYVSVDPQTRKLKASKIPDEITRSIVVAPKKLLELEE</sequence>
<proteinExistence type="inferred from homology"/>
<dbReference type="KEGG" id="scor:J3U87_28700"/>
<protein>
    <submittedName>
        <fullName evidence="3">Acyl-CoA thioesterase</fullName>
    </submittedName>
</protein>
<dbReference type="Pfam" id="PF13279">
    <property type="entry name" value="4HBT_2"/>
    <property type="match status" value="1"/>
</dbReference>
<evidence type="ECO:0000256" key="1">
    <source>
        <dbReference type="ARBA" id="ARBA00005953"/>
    </source>
</evidence>
<dbReference type="CDD" id="cd00586">
    <property type="entry name" value="4HBT"/>
    <property type="match status" value="1"/>
</dbReference>
<evidence type="ECO:0000256" key="2">
    <source>
        <dbReference type="ARBA" id="ARBA00022801"/>
    </source>
</evidence>
<comment type="similarity">
    <text evidence="1">Belongs to the 4-hydroxybenzoyl-CoA thioesterase family.</text>
</comment>
<dbReference type="InterPro" id="IPR029069">
    <property type="entry name" value="HotDog_dom_sf"/>
</dbReference>
<dbReference type="PANTHER" id="PTHR31793">
    <property type="entry name" value="4-HYDROXYBENZOYL-COA THIOESTERASE FAMILY MEMBER"/>
    <property type="match status" value="1"/>
</dbReference>
<evidence type="ECO:0000313" key="4">
    <source>
        <dbReference type="Proteomes" id="UP000663929"/>
    </source>
</evidence>
<dbReference type="PANTHER" id="PTHR31793:SF27">
    <property type="entry name" value="NOVEL THIOESTERASE SUPERFAMILY DOMAIN AND SAPOSIN A-TYPE DOMAIN CONTAINING PROTEIN (0610012H03RIK)"/>
    <property type="match status" value="1"/>
</dbReference>
<dbReference type="GO" id="GO:0047617">
    <property type="term" value="F:fatty acyl-CoA hydrolase activity"/>
    <property type="evidence" value="ECO:0007669"/>
    <property type="project" value="TreeGrafter"/>
</dbReference>
<keyword evidence="2" id="KW-0378">Hydrolase</keyword>
<evidence type="ECO:0000313" key="3">
    <source>
        <dbReference type="EMBL" id="QTD49586.1"/>
    </source>
</evidence>
<dbReference type="Proteomes" id="UP000663929">
    <property type="component" value="Chromosome"/>
</dbReference>
<dbReference type="Gene3D" id="3.10.129.10">
    <property type="entry name" value="Hotdog Thioesterase"/>
    <property type="match status" value="1"/>
</dbReference>
<dbReference type="RefSeq" id="WP_237379217.1">
    <property type="nucleotide sequence ID" value="NZ_CP071793.1"/>
</dbReference>
<dbReference type="SUPFAM" id="SSF54637">
    <property type="entry name" value="Thioesterase/thiol ester dehydrase-isomerase"/>
    <property type="match status" value="1"/>
</dbReference>
<name>A0A8A4TI35_SULCO</name>
<dbReference type="EMBL" id="CP071793">
    <property type="protein sequence ID" value="QTD49586.1"/>
    <property type="molecule type" value="Genomic_DNA"/>
</dbReference>